<keyword evidence="3" id="KW-1185">Reference proteome</keyword>
<protein>
    <submittedName>
        <fullName evidence="2">Uncharacterized protein</fullName>
    </submittedName>
</protein>
<comment type="caution">
    <text evidence="2">The sequence shown here is derived from an EMBL/GenBank/DDBJ whole genome shotgun (WGS) entry which is preliminary data.</text>
</comment>
<evidence type="ECO:0000313" key="2">
    <source>
        <dbReference type="EMBL" id="KAK4106892.1"/>
    </source>
</evidence>
<evidence type="ECO:0000256" key="1">
    <source>
        <dbReference type="SAM" id="MobiDB-lite"/>
    </source>
</evidence>
<dbReference type="EMBL" id="MU863624">
    <property type="protein sequence ID" value="KAK4106892.1"/>
    <property type="molecule type" value="Genomic_DNA"/>
</dbReference>
<feature type="compositionally biased region" description="Low complexity" evidence="1">
    <location>
        <begin position="38"/>
        <end position="51"/>
    </location>
</feature>
<dbReference type="AlphaFoldDB" id="A0AAN6QB06"/>
<reference evidence="2" key="2">
    <citation type="submission" date="2023-05" db="EMBL/GenBank/DDBJ databases">
        <authorList>
            <consortium name="Lawrence Berkeley National Laboratory"/>
            <person name="Steindorff A."/>
            <person name="Hensen N."/>
            <person name="Bonometti L."/>
            <person name="Westerberg I."/>
            <person name="Brannstrom I.O."/>
            <person name="Guillou S."/>
            <person name="Cros-Aarteil S."/>
            <person name="Calhoun S."/>
            <person name="Haridas S."/>
            <person name="Kuo A."/>
            <person name="Mondo S."/>
            <person name="Pangilinan J."/>
            <person name="Riley R."/>
            <person name="Labutti K."/>
            <person name="Andreopoulos B."/>
            <person name="Lipzen A."/>
            <person name="Chen C."/>
            <person name="Yanf M."/>
            <person name="Daum C."/>
            <person name="Ng V."/>
            <person name="Clum A."/>
            <person name="Ohm R."/>
            <person name="Martin F."/>
            <person name="Silar P."/>
            <person name="Natvig D."/>
            <person name="Lalanne C."/>
            <person name="Gautier V."/>
            <person name="Ament-Velasquez S.L."/>
            <person name="Kruys A."/>
            <person name="Hutchinson M.I."/>
            <person name="Powell A.J."/>
            <person name="Barry K."/>
            <person name="Miller A.N."/>
            <person name="Grigoriev I.V."/>
            <person name="Debuchy R."/>
            <person name="Gladieux P."/>
            <person name="Thoren M.H."/>
            <person name="Johannesson H."/>
        </authorList>
    </citation>
    <scope>NUCLEOTIDE SEQUENCE</scope>
    <source>
        <strain evidence="2">CBS 757.83</strain>
    </source>
</reference>
<feature type="region of interest" description="Disordered" evidence="1">
    <location>
        <begin position="23"/>
        <end position="51"/>
    </location>
</feature>
<sequence length="306" mass="34943">MLTPYPEIYSAGILDSVTTDTANNQHQSETPHHNHAQTSLAPSTTTSKATTGTSLASLAATSRAWQAHIEPLTFRSLNLSQHDLADAARIITPARRRPLVRSLTFNIQLDFYDDDDEHDAHRRVVSTSSAATASDVDRLAPEEAERVVRRLRPVSPLRRYERSVIRFLREGDEVDHLLPEFEDVGELSIQQFGYRGRELPSMIVTRCTKLSKLNLSLMDWPRGDVEERKRRRRALDAVIDDLPMRLREMTFTYFGSPPRDQNCDPPNLLDPGETEDVLSLSLRRFYRRWSTRRLVVGSTILGQDFF</sequence>
<reference evidence="2" key="1">
    <citation type="journal article" date="2023" name="Mol. Phylogenet. Evol.">
        <title>Genome-scale phylogeny and comparative genomics of the fungal order Sordariales.</title>
        <authorList>
            <person name="Hensen N."/>
            <person name="Bonometti L."/>
            <person name="Westerberg I."/>
            <person name="Brannstrom I.O."/>
            <person name="Guillou S."/>
            <person name="Cros-Aarteil S."/>
            <person name="Calhoun S."/>
            <person name="Haridas S."/>
            <person name="Kuo A."/>
            <person name="Mondo S."/>
            <person name="Pangilinan J."/>
            <person name="Riley R."/>
            <person name="LaButti K."/>
            <person name="Andreopoulos B."/>
            <person name="Lipzen A."/>
            <person name="Chen C."/>
            <person name="Yan M."/>
            <person name="Daum C."/>
            <person name="Ng V."/>
            <person name="Clum A."/>
            <person name="Steindorff A."/>
            <person name="Ohm R.A."/>
            <person name="Martin F."/>
            <person name="Silar P."/>
            <person name="Natvig D.O."/>
            <person name="Lalanne C."/>
            <person name="Gautier V."/>
            <person name="Ament-Velasquez S.L."/>
            <person name="Kruys A."/>
            <person name="Hutchinson M.I."/>
            <person name="Powell A.J."/>
            <person name="Barry K."/>
            <person name="Miller A.N."/>
            <person name="Grigoriev I.V."/>
            <person name="Debuchy R."/>
            <person name="Gladieux P."/>
            <person name="Hiltunen Thoren M."/>
            <person name="Johannesson H."/>
        </authorList>
    </citation>
    <scope>NUCLEOTIDE SEQUENCE</scope>
    <source>
        <strain evidence="2">CBS 757.83</strain>
    </source>
</reference>
<gene>
    <name evidence="2" type="ORF">N658DRAFT_482647</name>
</gene>
<dbReference type="Proteomes" id="UP001305647">
    <property type="component" value="Unassembled WGS sequence"/>
</dbReference>
<name>A0AAN6QB06_9PEZI</name>
<accession>A0AAN6QB06</accession>
<proteinExistence type="predicted"/>
<organism evidence="2 3">
    <name type="scientific">Parathielavia hyrcaniae</name>
    <dbReference type="NCBI Taxonomy" id="113614"/>
    <lineage>
        <taxon>Eukaryota</taxon>
        <taxon>Fungi</taxon>
        <taxon>Dikarya</taxon>
        <taxon>Ascomycota</taxon>
        <taxon>Pezizomycotina</taxon>
        <taxon>Sordariomycetes</taxon>
        <taxon>Sordariomycetidae</taxon>
        <taxon>Sordariales</taxon>
        <taxon>Chaetomiaceae</taxon>
        <taxon>Parathielavia</taxon>
    </lineage>
</organism>
<evidence type="ECO:0000313" key="3">
    <source>
        <dbReference type="Proteomes" id="UP001305647"/>
    </source>
</evidence>